<dbReference type="PANTHER" id="PTHR41368">
    <property type="entry name" value="PROTEIN YGHO"/>
    <property type="match status" value="1"/>
</dbReference>
<dbReference type="AlphaFoldDB" id="A0A921MPM6"/>
<proteinExistence type="predicted"/>
<gene>
    <name evidence="1" type="ORF">K8U91_01810</name>
</gene>
<dbReference type="GeneID" id="90529319"/>
<dbReference type="Gene3D" id="3.40.630.30">
    <property type="match status" value="1"/>
</dbReference>
<accession>A0A921MPM6</accession>
<dbReference type="Proteomes" id="UP000757103">
    <property type="component" value="Unassembled WGS sequence"/>
</dbReference>
<dbReference type="EMBL" id="DYUD01000009">
    <property type="protein sequence ID" value="HJG88200.1"/>
    <property type="molecule type" value="Genomic_DNA"/>
</dbReference>
<dbReference type="InterPro" id="IPR039968">
    <property type="entry name" value="BcerS-like"/>
</dbReference>
<sequence>MSITIKEIAGNRALKKFARFSIDLYEGNEYYVPSLVLDEVGTLSAKSNPAFDFCESVYYMAYRDGKPVGRIAGIINRKVNEKTGEKAARFGFVDFIDDREVSKALFDAVENWARSKGMNQMHGPLGFTDMDPEGLLVEGYDQLSTMASIYNYPYYVDHIEALGYEKAVDWVEYKIKVPECVPEKHQRISDIVQRKYNLRILKFKKTSEVYKGNYGQKIFDLINDAYAELYGYSALSQRQIDYYVKMYIPLLRLENVTLIVDEHDDLIAVGIAIPSMSRALQKSRGRLFPFGFIHLLKALKGKNDGVDLLLVAVRPDYQSKGVNALLFSDLIPVFIRNGYKFAESNPELEENEKVQSQWQYFERHQHKRRRAYTKDI</sequence>
<comment type="caution">
    <text evidence="1">The sequence shown here is derived from an EMBL/GenBank/DDBJ whole genome shotgun (WGS) entry which is preliminary data.</text>
</comment>
<evidence type="ECO:0000313" key="2">
    <source>
        <dbReference type="Proteomes" id="UP000757103"/>
    </source>
</evidence>
<evidence type="ECO:0000313" key="1">
    <source>
        <dbReference type="EMBL" id="HJG88200.1"/>
    </source>
</evidence>
<organism evidence="1 2">
    <name type="scientific">Barnesiella viscericola</name>
    <dbReference type="NCBI Taxonomy" id="397865"/>
    <lineage>
        <taxon>Bacteria</taxon>
        <taxon>Pseudomonadati</taxon>
        <taxon>Bacteroidota</taxon>
        <taxon>Bacteroidia</taxon>
        <taxon>Bacteroidales</taxon>
        <taxon>Barnesiellaceae</taxon>
        <taxon>Barnesiella</taxon>
    </lineage>
</organism>
<dbReference type="RefSeq" id="WP_025278662.1">
    <property type="nucleotide sequence ID" value="NZ_DYUD01000009.1"/>
</dbReference>
<name>A0A921MPM6_9BACT</name>
<dbReference type="SUPFAM" id="SSF55729">
    <property type="entry name" value="Acyl-CoA N-acyltransferases (Nat)"/>
    <property type="match status" value="1"/>
</dbReference>
<dbReference type="InterPro" id="IPR016181">
    <property type="entry name" value="Acyl_CoA_acyltransferase"/>
</dbReference>
<dbReference type="PANTHER" id="PTHR41368:SF1">
    <property type="entry name" value="PROTEIN YGHO"/>
    <property type="match status" value="1"/>
</dbReference>
<reference evidence="1" key="1">
    <citation type="journal article" date="2021" name="PeerJ">
        <title>Extensive microbial diversity within the chicken gut microbiome revealed by metagenomics and culture.</title>
        <authorList>
            <person name="Gilroy R."/>
            <person name="Ravi A."/>
            <person name="Getino M."/>
            <person name="Pursley I."/>
            <person name="Horton D.L."/>
            <person name="Alikhan N.F."/>
            <person name="Baker D."/>
            <person name="Gharbi K."/>
            <person name="Hall N."/>
            <person name="Watson M."/>
            <person name="Adriaenssens E.M."/>
            <person name="Foster-Nyarko E."/>
            <person name="Jarju S."/>
            <person name="Secka A."/>
            <person name="Antonio M."/>
            <person name="Oren A."/>
            <person name="Chaudhuri R.R."/>
            <person name="La Ragione R."/>
            <person name="Hildebrand F."/>
            <person name="Pallen M.J."/>
        </authorList>
    </citation>
    <scope>NUCLEOTIDE SEQUENCE</scope>
    <source>
        <strain evidence="1">CHK121-7720</strain>
    </source>
</reference>
<reference evidence="1" key="2">
    <citation type="submission" date="2021-09" db="EMBL/GenBank/DDBJ databases">
        <authorList>
            <person name="Gilroy R."/>
        </authorList>
    </citation>
    <scope>NUCLEOTIDE SEQUENCE</scope>
    <source>
        <strain evidence="1">CHK121-7720</strain>
    </source>
</reference>
<protein>
    <submittedName>
        <fullName evidence="1">N-acetyltransferase</fullName>
    </submittedName>
</protein>